<comment type="catalytic activity">
    <reaction evidence="7">
        <text>L-threonyl-[protein] + ATP = O-phospho-L-threonyl-[protein] + ADP + H(+)</text>
        <dbReference type="Rhea" id="RHEA:46608"/>
        <dbReference type="Rhea" id="RHEA-COMP:11060"/>
        <dbReference type="Rhea" id="RHEA-COMP:11605"/>
        <dbReference type="ChEBI" id="CHEBI:15378"/>
        <dbReference type="ChEBI" id="CHEBI:30013"/>
        <dbReference type="ChEBI" id="CHEBI:30616"/>
        <dbReference type="ChEBI" id="CHEBI:61977"/>
        <dbReference type="ChEBI" id="CHEBI:456216"/>
        <dbReference type="EC" id="2.7.11.1"/>
    </reaction>
</comment>
<dbReference type="GO" id="GO:0004674">
    <property type="term" value="F:protein serine/threonine kinase activity"/>
    <property type="evidence" value="ECO:0007669"/>
    <property type="project" value="UniProtKB-KW"/>
</dbReference>
<evidence type="ECO:0000256" key="8">
    <source>
        <dbReference type="ARBA" id="ARBA00048679"/>
    </source>
</evidence>
<evidence type="ECO:0000256" key="2">
    <source>
        <dbReference type="ARBA" id="ARBA00022527"/>
    </source>
</evidence>
<protein>
    <recommendedName>
        <fullName evidence="1">non-specific serine/threonine protein kinase</fullName>
        <ecNumber evidence="1">2.7.11.1</ecNumber>
    </recommendedName>
</protein>
<dbReference type="EC" id="2.7.11.1" evidence="1"/>
<evidence type="ECO:0000259" key="9">
    <source>
        <dbReference type="PROSITE" id="PS50011"/>
    </source>
</evidence>
<evidence type="ECO:0000313" key="10">
    <source>
        <dbReference type="EMBL" id="CDW88968.1"/>
    </source>
</evidence>
<dbReference type="SMART" id="SM00220">
    <property type="entry name" value="S_TKc"/>
    <property type="match status" value="1"/>
</dbReference>
<dbReference type="SMART" id="SM00612">
    <property type="entry name" value="Kelch"/>
    <property type="match status" value="2"/>
</dbReference>
<dbReference type="SUPFAM" id="SSF56112">
    <property type="entry name" value="Protein kinase-like (PK-like)"/>
    <property type="match status" value="1"/>
</dbReference>
<evidence type="ECO:0000256" key="1">
    <source>
        <dbReference type="ARBA" id="ARBA00012513"/>
    </source>
</evidence>
<dbReference type="InterPro" id="IPR006652">
    <property type="entry name" value="Kelch_1"/>
</dbReference>
<name>A0A078B633_STYLE</name>
<dbReference type="PANTHER" id="PTHR43671:SF98">
    <property type="entry name" value="SERINE_THREONINE-PROTEIN KINASE NEK11"/>
    <property type="match status" value="1"/>
</dbReference>
<evidence type="ECO:0000256" key="7">
    <source>
        <dbReference type="ARBA" id="ARBA00047899"/>
    </source>
</evidence>
<dbReference type="PANTHER" id="PTHR43671">
    <property type="entry name" value="SERINE/THREONINE-PROTEIN KINASE NEK"/>
    <property type="match status" value="1"/>
</dbReference>
<dbReference type="SUPFAM" id="SSF117281">
    <property type="entry name" value="Kelch motif"/>
    <property type="match status" value="1"/>
</dbReference>
<keyword evidence="2" id="KW-0723">Serine/threonine-protein kinase</keyword>
<dbReference type="InterPro" id="IPR000719">
    <property type="entry name" value="Prot_kinase_dom"/>
</dbReference>
<dbReference type="Gene3D" id="1.10.510.10">
    <property type="entry name" value="Transferase(Phosphotransferase) domain 1"/>
    <property type="match status" value="1"/>
</dbReference>
<feature type="domain" description="Protein kinase" evidence="9">
    <location>
        <begin position="7"/>
        <end position="287"/>
    </location>
</feature>
<keyword evidence="6" id="KW-0067">ATP-binding</keyword>
<dbReference type="PROSITE" id="PS50011">
    <property type="entry name" value="PROTEIN_KINASE_DOM"/>
    <property type="match status" value="1"/>
</dbReference>
<evidence type="ECO:0000256" key="5">
    <source>
        <dbReference type="ARBA" id="ARBA00022777"/>
    </source>
</evidence>
<dbReference type="Pfam" id="PF24681">
    <property type="entry name" value="Kelch_KLHDC2_KLHL20_DRC7"/>
    <property type="match status" value="1"/>
</dbReference>
<dbReference type="AlphaFoldDB" id="A0A078B633"/>
<evidence type="ECO:0000256" key="6">
    <source>
        <dbReference type="ARBA" id="ARBA00022840"/>
    </source>
</evidence>
<dbReference type="InterPro" id="IPR015915">
    <property type="entry name" value="Kelch-typ_b-propeller"/>
</dbReference>
<sequence length="736" mass="85323">MFRKQDFKKVDLLGSGKKNTKIYKALHIPTGKYYALKEVEAKTLDKLNEYKEEAVQLFKAQNHPNIIQFYGYFFYETMYNTFRIGIVCEYIEHRLNLEYVFRKRKQMQVFWKQDELEKMIVSLISTLSYMQSVGLCHRDLKPANLFLMNSGEIKVIDFGESKDFFRDAEDGGEATTATIRGTPQYLSPLLWKAHVVDGNSRFAKHNIYKSDVFSVGLLFYQLASMDDVTGFNQKSAEYDGEKLIDAGVKKLKVRYSDTVCECVRLMLRFYEVDRPSFIELCKVATTYHDGQVDPQNVSNYILSPGTNKYIMPKINPNIAQLIQKQSMKDLQTPVNGSKQENLMPKQGGGGAEGQIHQQSPISQIQKQLIQQRRPQSNQNFIGAPQELTEQTHNIDGAGEFEDEEEELENRNNIFTQTELFKNYCEQNKLYVNQTNQLFWFEYGSNRIGRMVIDITQKHQQQQQQNQDSEQSVSQQIPQSNAFKWKLIGKYKSEFSAHYSLLYINADIGYYMLGGNGNSNTCVNYDFKTLKVRAQMPQEKTFFACIYFKGIIYTFGGYDAYDKVQLSTCEYYDIEKDIWQNSPHDNAQGTVEYKLTKERSQNSCCIFDDTTIFIFGGYNRNEGTLNTIERFNMKTKKMELMELTMPSPLRRFQSLKISTTKILLIGGLQRMSKESDAVFCFDLEKEYTIEQLDKIDRAGIVEYPIIIDQVGNLHLFLENNNGTSPPHHVMYSFLEYS</sequence>
<keyword evidence="11" id="KW-1185">Reference proteome</keyword>
<gene>
    <name evidence="10" type="primary">Contig9686.g10355</name>
    <name evidence="10" type="ORF">STYLEM_18096</name>
</gene>
<dbReference type="Gene3D" id="2.120.10.80">
    <property type="entry name" value="Kelch-type beta propeller"/>
    <property type="match status" value="1"/>
</dbReference>
<evidence type="ECO:0000256" key="3">
    <source>
        <dbReference type="ARBA" id="ARBA00022679"/>
    </source>
</evidence>
<evidence type="ECO:0000313" key="11">
    <source>
        <dbReference type="Proteomes" id="UP000039865"/>
    </source>
</evidence>
<comment type="catalytic activity">
    <reaction evidence="8">
        <text>L-seryl-[protein] + ATP = O-phospho-L-seryl-[protein] + ADP + H(+)</text>
        <dbReference type="Rhea" id="RHEA:17989"/>
        <dbReference type="Rhea" id="RHEA-COMP:9863"/>
        <dbReference type="Rhea" id="RHEA-COMP:11604"/>
        <dbReference type="ChEBI" id="CHEBI:15378"/>
        <dbReference type="ChEBI" id="CHEBI:29999"/>
        <dbReference type="ChEBI" id="CHEBI:30616"/>
        <dbReference type="ChEBI" id="CHEBI:83421"/>
        <dbReference type="ChEBI" id="CHEBI:456216"/>
        <dbReference type="EC" id="2.7.11.1"/>
    </reaction>
</comment>
<keyword evidence="5 10" id="KW-0418">Kinase</keyword>
<organism evidence="10 11">
    <name type="scientific">Stylonychia lemnae</name>
    <name type="common">Ciliate</name>
    <dbReference type="NCBI Taxonomy" id="5949"/>
    <lineage>
        <taxon>Eukaryota</taxon>
        <taxon>Sar</taxon>
        <taxon>Alveolata</taxon>
        <taxon>Ciliophora</taxon>
        <taxon>Intramacronucleata</taxon>
        <taxon>Spirotrichea</taxon>
        <taxon>Stichotrichia</taxon>
        <taxon>Sporadotrichida</taxon>
        <taxon>Oxytrichidae</taxon>
        <taxon>Stylonychinae</taxon>
        <taxon>Stylonychia</taxon>
    </lineage>
</organism>
<reference evidence="10 11" key="1">
    <citation type="submission" date="2014-06" db="EMBL/GenBank/DDBJ databases">
        <authorList>
            <person name="Swart Estienne"/>
        </authorList>
    </citation>
    <scope>NUCLEOTIDE SEQUENCE [LARGE SCALE GENOMIC DNA]</scope>
    <source>
        <strain evidence="10 11">130c</strain>
    </source>
</reference>
<accession>A0A078B633</accession>
<dbReference type="GO" id="GO:0005524">
    <property type="term" value="F:ATP binding"/>
    <property type="evidence" value="ECO:0007669"/>
    <property type="project" value="UniProtKB-KW"/>
</dbReference>
<dbReference type="PROSITE" id="PS00108">
    <property type="entry name" value="PROTEIN_KINASE_ST"/>
    <property type="match status" value="1"/>
</dbReference>
<dbReference type="InterPro" id="IPR011009">
    <property type="entry name" value="Kinase-like_dom_sf"/>
</dbReference>
<evidence type="ECO:0000256" key="4">
    <source>
        <dbReference type="ARBA" id="ARBA00022741"/>
    </source>
</evidence>
<dbReference type="OrthoDB" id="308139at2759"/>
<dbReference type="OMA" id="RWEKCTL"/>
<dbReference type="EMBL" id="CCKQ01017093">
    <property type="protein sequence ID" value="CDW88968.1"/>
    <property type="molecule type" value="Genomic_DNA"/>
</dbReference>
<dbReference type="InterPro" id="IPR008271">
    <property type="entry name" value="Ser/Thr_kinase_AS"/>
</dbReference>
<dbReference type="Pfam" id="PF00069">
    <property type="entry name" value="Pkinase"/>
    <property type="match status" value="1"/>
</dbReference>
<keyword evidence="4" id="KW-0547">Nucleotide-binding</keyword>
<keyword evidence="3" id="KW-0808">Transferase</keyword>
<dbReference type="InterPro" id="IPR050660">
    <property type="entry name" value="NEK_Ser/Thr_kinase"/>
</dbReference>
<dbReference type="InParanoid" id="A0A078B633"/>
<dbReference type="Proteomes" id="UP000039865">
    <property type="component" value="Unassembled WGS sequence"/>
</dbReference>
<proteinExistence type="predicted"/>